<dbReference type="NCBIfam" id="TIGR00554">
    <property type="entry name" value="panK_bact"/>
    <property type="match status" value="1"/>
</dbReference>
<dbReference type="Proteomes" id="UP000676601">
    <property type="component" value="Unassembled WGS sequence"/>
</dbReference>
<dbReference type="HAMAP" id="MF_00215">
    <property type="entry name" value="Pantothen_kinase_1"/>
    <property type="match status" value="1"/>
</dbReference>
<evidence type="ECO:0000256" key="1">
    <source>
        <dbReference type="ARBA" id="ARBA00001206"/>
    </source>
</evidence>
<dbReference type="InterPro" id="IPR006083">
    <property type="entry name" value="PRK/URK"/>
</dbReference>
<evidence type="ECO:0000256" key="9">
    <source>
        <dbReference type="ARBA" id="ARBA00022741"/>
    </source>
</evidence>
<reference evidence="17 18" key="1">
    <citation type="submission" date="2021-03" db="EMBL/GenBank/DDBJ databases">
        <title>Antimicrobial resistance genes in bacteria isolated from Japanese honey, and their potential for conferring macrolide and lincosamide resistance in the American foulbrood pathogen Paenibacillus larvae.</title>
        <authorList>
            <person name="Okamoto M."/>
            <person name="Kumagai M."/>
            <person name="Kanamori H."/>
            <person name="Takamatsu D."/>
        </authorList>
    </citation>
    <scope>NUCLEOTIDE SEQUENCE [LARGE SCALE GENOMIC DNA]</scope>
    <source>
        <strain evidence="17 18">J21TS7</strain>
    </source>
</reference>
<keyword evidence="8 14" id="KW-0808">Transferase</keyword>
<comment type="similarity">
    <text evidence="4 14 15">Belongs to the prokaryotic pantothenate kinase family.</text>
</comment>
<comment type="pathway">
    <text evidence="3 14 15">Cofactor biosynthesis; coenzyme A biosynthesis; CoA from (R)-pantothenate: step 1/5.</text>
</comment>
<evidence type="ECO:0000256" key="10">
    <source>
        <dbReference type="ARBA" id="ARBA00022777"/>
    </source>
</evidence>
<evidence type="ECO:0000313" key="17">
    <source>
        <dbReference type="EMBL" id="GIO54847.1"/>
    </source>
</evidence>
<evidence type="ECO:0000256" key="12">
    <source>
        <dbReference type="ARBA" id="ARBA00022993"/>
    </source>
</evidence>
<keyword evidence="18" id="KW-1185">Reference proteome</keyword>
<comment type="caution">
    <text evidence="17">The sequence shown here is derived from an EMBL/GenBank/DDBJ whole genome shotgun (WGS) entry which is preliminary data.</text>
</comment>
<proteinExistence type="inferred from homology"/>
<sequence length="317" mass="36707">MALLCLESECTMNTYSPYYTFDRKDWKAAQEDSKLPLTEEEFERLKGLNEKISLREVRDIYLPLTRLIHLYVSAFQQLQEKMNTFTGIRAPKSPYIIGIAGSVAVGKSTTARLLQTLLSRWQEHPRVDLVTTDGFLYPNRVLEEKGIMNKKGFPESYDIKKLMQFISSVKSGQPALKAPVYSHLAYDILADEEQLIDQPDILILEGINVLQVNTEAPVFISDFFDFSIYIDAEEQDIRSWYIERYQLLRDTAFQDPRSYFHKFASLSEEEAVQNASEIWRSINLKNLMENILPTKARAKLILKKGPDHQIQQVLLRK</sequence>
<dbReference type="Pfam" id="PF00485">
    <property type="entry name" value="PRK"/>
    <property type="match status" value="1"/>
</dbReference>
<keyword evidence="12 14" id="KW-0173">Coenzyme A biosynthesis</keyword>
<keyword evidence="9 14" id="KW-0547">Nucleotide-binding</keyword>
<comment type="catalytic activity">
    <reaction evidence="1 14 15">
        <text>(R)-pantothenate + ATP = (R)-4'-phosphopantothenate + ADP + H(+)</text>
        <dbReference type="Rhea" id="RHEA:16373"/>
        <dbReference type="ChEBI" id="CHEBI:10986"/>
        <dbReference type="ChEBI" id="CHEBI:15378"/>
        <dbReference type="ChEBI" id="CHEBI:29032"/>
        <dbReference type="ChEBI" id="CHEBI:30616"/>
        <dbReference type="ChEBI" id="CHEBI:456216"/>
        <dbReference type="EC" id="2.7.1.33"/>
    </reaction>
</comment>
<evidence type="ECO:0000256" key="2">
    <source>
        <dbReference type="ARBA" id="ARBA00004496"/>
    </source>
</evidence>
<evidence type="ECO:0000256" key="11">
    <source>
        <dbReference type="ARBA" id="ARBA00022840"/>
    </source>
</evidence>
<evidence type="ECO:0000256" key="13">
    <source>
        <dbReference type="ARBA" id="ARBA00032866"/>
    </source>
</evidence>
<dbReference type="InterPro" id="IPR027417">
    <property type="entry name" value="P-loop_NTPase"/>
</dbReference>
<comment type="subcellular location">
    <subcellularLocation>
        <location evidence="2 14 15">Cytoplasm</location>
    </subcellularLocation>
</comment>
<evidence type="ECO:0000259" key="16">
    <source>
        <dbReference type="Pfam" id="PF00485"/>
    </source>
</evidence>
<dbReference type="Gene3D" id="3.40.50.300">
    <property type="entry name" value="P-loop containing nucleotide triphosphate hydrolases"/>
    <property type="match status" value="1"/>
</dbReference>
<feature type="domain" description="Phosphoribulokinase/uridine kinase" evidence="16">
    <location>
        <begin position="96"/>
        <end position="241"/>
    </location>
</feature>
<gene>
    <name evidence="14 17" type="primary">coaA</name>
    <name evidence="17" type="ORF">J21TS7_31650</name>
</gene>
<keyword evidence="10 14" id="KW-0418">Kinase</keyword>
<evidence type="ECO:0000256" key="14">
    <source>
        <dbReference type="HAMAP-Rule" id="MF_00215"/>
    </source>
</evidence>
<dbReference type="PANTHER" id="PTHR10285">
    <property type="entry name" value="URIDINE KINASE"/>
    <property type="match status" value="1"/>
</dbReference>
<evidence type="ECO:0000256" key="3">
    <source>
        <dbReference type="ARBA" id="ARBA00005225"/>
    </source>
</evidence>
<evidence type="ECO:0000256" key="8">
    <source>
        <dbReference type="ARBA" id="ARBA00022679"/>
    </source>
</evidence>
<protein>
    <recommendedName>
        <fullName evidence="6 14">Pantothenate kinase</fullName>
        <ecNumber evidence="5 14">2.7.1.33</ecNumber>
    </recommendedName>
    <alternativeName>
        <fullName evidence="13 14">Pantothenic acid kinase</fullName>
    </alternativeName>
</protein>
<name>A0ABQ4LE69_9BACL</name>
<dbReference type="PIRSF" id="PIRSF000545">
    <property type="entry name" value="Pantothenate_kin"/>
    <property type="match status" value="1"/>
</dbReference>
<evidence type="ECO:0000256" key="4">
    <source>
        <dbReference type="ARBA" id="ARBA00006087"/>
    </source>
</evidence>
<dbReference type="EMBL" id="BORU01000001">
    <property type="protein sequence ID" value="GIO54847.1"/>
    <property type="molecule type" value="Genomic_DNA"/>
</dbReference>
<evidence type="ECO:0000256" key="15">
    <source>
        <dbReference type="RuleBase" id="RU003530"/>
    </source>
</evidence>
<evidence type="ECO:0000313" key="18">
    <source>
        <dbReference type="Proteomes" id="UP000676601"/>
    </source>
</evidence>
<dbReference type="EC" id="2.7.1.33" evidence="5 14"/>
<dbReference type="InterPro" id="IPR004566">
    <property type="entry name" value="PanK"/>
</dbReference>
<evidence type="ECO:0000256" key="6">
    <source>
        <dbReference type="ARBA" id="ARBA00015080"/>
    </source>
</evidence>
<feature type="binding site" evidence="14">
    <location>
        <begin position="101"/>
        <end position="108"/>
    </location>
    <ligand>
        <name>ATP</name>
        <dbReference type="ChEBI" id="CHEBI:30616"/>
    </ligand>
</feature>
<keyword evidence="7 14" id="KW-0963">Cytoplasm</keyword>
<keyword evidence="11 14" id="KW-0067">ATP-binding</keyword>
<dbReference type="SUPFAM" id="SSF52540">
    <property type="entry name" value="P-loop containing nucleoside triphosphate hydrolases"/>
    <property type="match status" value="1"/>
</dbReference>
<accession>A0ABQ4LE69</accession>
<evidence type="ECO:0000256" key="7">
    <source>
        <dbReference type="ARBA" id="ARBA00022490"/>
    </source>
</evidence>
<organism evidence="17 18">
    <name type="scientific">Paenibacillus cineris</name>
    <dbReference type="NCBI Taxonomy" id="237530"/>
    <lineage>
        <taxon>Bacteria</taxon>
        <taxon>Bacillati</taxon>
        <taxon>Bacillota</taxon>
        <taxon>Bacilli</taxon>
        <taxon>Bacillales</taxon>
        <taxon>Paenibacillaceae</taxon>
        <taxon>Paenibacillus</taxon>
    </lineage>
</organism>
<dbReference type="GO" id="GO:0016301">
    <property type="term" value="F:kinase activity"/>
    <property type="evidence" value="ECO:0007669"/>
    <property type="project" value="UniProtKB-KW"/>
</dbReference>
<evidence type="ECO:0000256" key="5">
    <source>
        <dbReference type="ARBA" id="ARBA00012102"/>
    </source>
</evidence>
<dbReference type="CDD" id="cd02025">
    <property type="entry name" value="PanK"/>
    <property type="match status" value="1"/>
</dbReference>